<dbReference type="Gene3D" id="2.60.40.150">
    <property type="entry name" value="C2 domain"/>
    <property type="match status" value="1"/>
</dbReference>
<dbReference type="Proteomes" id="UP000188354">
    <property type="component" value="Unassembled WGS sequence"/>
</dbReference>
<keyword evidence="2" id="KW-0472">Membrane</keyword>
<evidence type="ECO:0000256" key="1">
    <source>
        <dbReference type="SAM" id="MobiDB-lite"/>
    </source>
</evidence>
<dbReference type="AlphaFoldDB" id="A0A394DFK4"/>
<dbReference type="InterPro" id="IPR044750">
    <property type="entry name" value="C2_SRC2/BAP"/>
</dbReference>
<gene>
    <name evidence="4" type="ORF">TanjilG_06791</name>
</gene>
<accession>A0A394DFK4</accession>
<organism evidence="4 5">
    <name type="scientific">Lupinus angustifolius</name>
    <name type="common">Narrow-leaved blue lupine</name>
    <dbReference type="NCBI Taxonomy" id="3871"/>
    <lineage>
        <taxon>Eukaryota</taxon>
        <taxon>Viridiplantae</taxon>
        <taxon>Streptophyta</taxon>
        <taxon>Embryophyta</taxon>
        <taxon>Tracheophyta</taxon>
        <taxon>Spermatophyta</taxon>
        <taxon>Magnoliopsida</taxon>
        <taxon>eudicotyledons</taxon>
        <taxon>Gunneridae</taxon>
        <taxon>Pentapetalae</taxon>
        <taxon>rosids</taxon>
        <taxon>fabids</taxon>
        <taxon>Fabales</taxon>
        <taxon>Fabaceae</taxon>
        <taxon>Papilionoideae</taxon>
        <taxon>50 kb inversion clade</taxon>
        <taxon>genistoids sensu lato</taxon>
        <taxon>core genistoids</taxon>
        <taxon>Genisteae</taxon>
        <taxon>Lupinus</taxon>
    </lineage>
</organism>
<reference evidence="4 5" key="1">
    <citation type="journal article" date="2017" name="Plant Biotechnol. J.">
        <title>A comprehensive draft genome sequence for lupin (Lupinus angustifolius), an emerging health food: insights into plant-microbe interactions and legume evolution.</title>
        <authorList>
            <person name="Hane J.K."/>
            <person name="Ming Y."/>
            <person name="Kamphuis L.G."/>
            <person name="Nelson M.N."/>
            <person name="Garg G."/>
            <person name="Atkins C.A."/>
            <person name="Bayer P.E."/>
            <person name="Bravo A."/>
            <person name="Bringans S."/>
            <person name="Cannon S."/>
            <person name="Edwards D."/>
            <person name="Foley R."/>
            <person name="Gao L.L."/>
            <person name="Harrison M.J."/>
            <person name="Huang W."/>
            <person name="Hurgobin B."/>
            <person name="Li S."/>
            <person name="Liu C.W."/>
            <person name="McGrath A."/>
            <person name="Morahan G."/>
            <person name="Murray J."/>
            <person name="Weller J."/>
            <person name="Jian J."/>
            <person name="Singh K.B."/>
        </authorList>
    </citation>
    <scope>NUCLEOTIDE SEQUENCE [LARGE SCALE GENOMIC DNA]</scope>
    <source>
        <strain evidence="5">cv. Tanjil</strain>
        <tissue evidence="4">Whole plant</tissue>
    </source>
</reference>
<evidence type="ECO:0000259" key="3">
    <source>
        <dbReference type="PROSITE" id="PS50004"/>
    </source>
</evidence>
<feature type="region of interest" description="Disordered" evidence="1">
    <location>
        <begin position="204"/>
        <end position="238"/>
    </location>
</feature>
<proteinExistence type="predicted"/>
<dbReference type="InterPro" id="IPR000008">
    <property type="entry name" value="C2_dom"/>
</dbReference>
<dbReference type="PANTHER" id="PTHR32246">
    <property type="entry name" value="INGRESSION PROTEIN FIC1"/>
    <property type="match status" value="1"/>
</dbReference>
<protein>
    <recommendedName>
        <fullName evidence="3">C2 domain-containing protein</fullName>
    </recommendedName>
</protein>
<evidence type="ECO:0000313" key="4">
    <source>
        <dbReference type="EMBL" id="OIW21633.1"/>
    </source>
</evidence>
<dbReference type="Pfam" id="PF00168">
    <property type="entry name" value="C2"/>
    <property type="match status" value="1"/>
</dbReference>
<dbReference type="SMART" id="SM00239">
    <property type="entry name" value="C2"/>
    <property type="match status" value="1"/>
</dbReference>
<feature type="region of interest" description="Disordered" evidence="1">
    <location>
        <begin position="163"/>
        <end position="192"/>
    </location>
</feature>
<comment type="caution">
    <text evidence="4">The sequence shown here is derived from an EMBL/GenBank/DDBJ whole genome shotgun (WGS) entry which is preliminary data.</text>
</comment>
<dbReference type="STRING" id="3871.A0A394DFK4"/>
<evidence type="ECO:0000256" key="2">
    <source>
        <dbReference type="SAM" id="Phobius"/>
    </source>
</evidence>
<dbReference type="OrthoDB" id="270970at2759"/>
<feature type="compositionally biased region" description="Low complexity" evidence="1">
    <location>
        <begin position="219"/>
        <end position="238"/>
    </location>
</feature>
<keyword evidence="2" id="KW-1133">Transmembrane helix</keyword>
<dbReference type="PANTHER" id="PTHR32246:SF100">
    <property type="entry name" value="PROTEIN SRC2"/>
    <property type="match status" value="1"/>
</dbReference>
<feature type="domain" description="C2" evidence="3">
    <location>
        <begin position="1"/>
        <end position="114"/>
    </location>
</feature>
<feature type="transmembrane region" description="Helical" evidence="2">
    <location>
        <begin position="280"/>
        <end position="299"/>
    </location>
</feature>
<dbReference type="Gramene" id="OIW21633">
    <property type="protein sequence ID" value="OIW21633"/>
    <property type="gene ID" value="TanjilG_06791"/>
</dbReference>
<dbReference type="KEGG" id="lang:109340269"/>
<dbReference type="GO" id="GO:0006952">
    <property type="term" value="P:defense response"/>
    <property type="evidence" value="ECO:0007669"/>
    <property type="project" value="InterPro"/>
</dbReference>
<keyword evidence="5" id="KW-1185">Reference proteome</keyword>
<keyword evidence="2" id="KW-0812">Transmembrane</keyword>
<evidence type="ECO:0000313" key="5">
    <source>
        <dbReference type="Proteomes" id="UP000188354"/>
    </source>
</evidence>
<dbReference type="EMBL" id="MLAU01029071">
    <property type="protein sequence ID" value="OIW21633.1"/>
    <property type="molecule type" value="Genomic_DNA"/>
</dbReference>
<dbReference type="PROSITE" id="PS50004">
    <property type="entry name" value="C2"/>
    <property type="match status" value="1"/>
</dbReference>
<feature type="compositionally biased region" description="Polar residues" evidence="1">
    <location>
        <begin position="172"/>
        <end position="189"/>
    </location>
</feature>
<dbReference type="CDD" id="cd04051">
    <property type="entry name" value="C2_SRC2_like"/>
    <property type="match status" value="1"/>
</dbReference>
<name>A0A394DFK4_LUPAN</name>
<sequence>MEYRTLELNVVSAKDIKDVNLLSKMDVYAVVSISGDSQNVKKMKTPVHRDGGTNPTWNFQVKFTVDESLAHQNRLSLEIKLFSERTFAGNTLIGTVYVPVKELIENPGDGSFRHVSYQVRTQSGKAKGLLNLSYKFGDKVAAPMKSVPGAAYPPPAAAYPPPATAYPPPAASSKQEQPMSYPPSATGSKQEPVMAYPAGGAWGSSTAPPPHGAVPYAAPPQQHGYGYPPPQQSGYGYPPIQQPGYGYPQQPGYGYGYPQPQQSGYGYPPVQQQGKKKNKFGMGLGAGLLGGALGGLLIGDMVSDVADYDAGFDDAGGFDF</sequence>
<dbReference type="SUPFAM" id="SSF49562">
    <property type="entry name" value="C2 domain (Calcium/lipid-binding domain, CaLB)"/>
    <property type="match status" value="1"/>
</dbReference>
<dbReference type="InterPro" id="IPR035892">
    <property type="entry name" value="C2_domain_sf"/>
</dbReference>